<sequence length="139" mass="15478">MSVVQSQPGFFQRLLAPKSTPELEQLIAQGFAPRKAAKALSLCDNDVHRASVKLTHDAHTPDANAKAWNFVPVPGCEVCERRARSDAAARAEVEHSNHLRHDKVTNQILYVDGCTICNILKESHVDRQEGREAKPFRIV</sequence>
<organism evidence="1 2">
    <name type="scientific">Vanrija pseudolonga</name>
    <dbReference type="NCBI Taxonomy" id="143232"/>
    <lineage>
        <taxon>Eukaryota</taxon>
        <taxon>Fungi</taxon>
        <taxon>Dikarya</taxon>
        <taxon>Basidiomycota</taxon>
        <taxon>Agaricomycotina</taxon>
        <taxon>Tremellomycetes</taxon>
        <taxon>Trichosporonales</taxon>
        <taxon>Trichosporonaceae</taxon>
        <taxon>Vanrija</taxon>
    </lineage>
</organism>
<reference evidence="1" key="1">
    <citation type="submission" date="2023-10" db="EMBL/GenBank/DDBJ databases">
        <authorList>
            <person name="Noh H."/>
        </authorList>
    </citation>
    <scope>NUCLEOTIDE SEQUENCE</scope>
    <source>
        <strain evidence="1">DUCC4014</strain>
    </source>
</reference>
<evidence type="ECO:0000313" key="1">
    <source>
        <dbReference type="EMBL" id="WOO81591.1"/>
    </source>
</evidence>
<dbReference type="Gene3D" id="1.10.8.10">
    <property type="entry name" value="DNA helicase RuvA subunit, C-terminal domain"/>
    <property type="match status" value="1"/>
</dbReference>
<evidence type="ECO:0008006" key="3">
    <source>
        <dbReference type="Google" id="ProtNLM"/>
    </source>
</evidence>
<gene>
    <name evidence="1" type="ORF">LOC62_03G005113</name>
</gene>
<dbReference type="EMBL" id="CP086716">
    <property type="protein sequence ID" value="WOO81591.1"/>
    <property type="molecule type" value="Genomic_DNA"/>
</dbReference>
<dbReference type="RefSeq" id="XP_062627623.1">
    <property type="nucleotide sequence ID" value="XM_062771639.1"/>
</dbReference>
<accession>A0AAF0YBE5</accession>
<name>A0AAF0YBE5_9TREE</name>
<protein>
    <recommendedName>
        <fullName evidence="3">UBA domain-containing protein</fullName>
    </recommendedName>
</protein>
<dbReference type="Proteomes" id="UP000827549">
    <property type="component" value="Chromosome 3"/>
</dbReference>
<dbReference type="AlphaFoldDB" id="A0AAF0YBE5"/>
<proteinExistence type="predicted"/>
<dbReference type="SUPFAM" id="SSF46934">
    <property type="entry name" value="UBA-like"/>
    <property type="match status" value="1"/>
</dbReference>
<keyword evidence="2" id="KW-1185">Reference proteome</keyword>
<dbReference type="GeneID" id="87808344"/>
<dbReference type="InterPro" id="IPR009060">
    <property type="entry name" value="UBA-like_sf"/>
</dbReference>
<evidence type="ECO:0000313" key="2">
    <source>
        <dbReference type="Proteomes" id="UP000827549"/>
    </source>
</evidence>